<protein>
    <submittedName>
        <fullName evidence="3">Uncharacterized protein</fullName>
    </submittedName>
</protein>
<dbReference type="EMBL" id="OU503051">
    <property type="protein sequence ID" value="CAI9779380.1"/>
    <property type="molecule type" value="Genomic_DNA"/>
</dbReference>
<dbReference type="GO" id="GO:0009395">
    <property type="term" value="P:phospholipid catabolic process"/>
    <property type="evidence" value="ECO:0007669"/>
    <property type="project" value="TreeGrafter"/>
</dbReference>
<evidence type="ECO:0000313" key="4">
    <source>
        <dbReference type="Proteomes" id="UP000834106"/>
    </source>
</evidence>
<keyword evidence="2" id="KW-0443">Lipid metabolism</keyword>
<sequence>MYVLTPLNFIENRNQILGKNAVKDDLDQEKYPCLSFAYEEYKYGNSLPDMKPSGYVGDHDWVIRSVSQWSTGTSQTEDSIHRAYCSLIEEAEKFVYIEVIRSVSQWSTGTSQTEDSIHRAYCSLIEEAENFVYIEGMWMTVVQLRSDQSCIGNTVPSAEEKVRWYKNFAQS</sequence>
<dbReference type="PANTHER" id="PTHR18896:SF133">
    <property type="entry name" value="PHOSPHOLIPASE D ZETA 2"/>
    <property type="match status" value="1"/>
</dbReference>
<evidence type="ECO:0000313" key="3">
    <source>
        <dbReference type="EMBL" id="CAI9779380.1"/>
    </source>
</evidence>
<dbReference type="PANTHER" id="PTHR18896">
    <property type="entry name" value="PHOSPHOLIPASE D"/>
    <property type="match status" value="1"/>
</dbReference>
<gene>
    <name evidence="3" type="ORF">FPE_LOCUS26810</name>
</gene>
<name>A0AAD2E9C6_9LAMI</name>
<keyword evidence="4" id="KW-1185">Reference proteome</keyword>
<accession>A0AAD2E9C6</accession>
<evidence type="ECO:0000256" key="2">
    <source>
        <dbReference type="ARBA" id="ARBA00023098"/>
    </source>
</evidence>
<dbReference type="GO" id="GO:0005886">
    <property type="term" value="C:plasma membrane"/>
    <property type="evidence" value="ECO:0007669"/>
    <property type="project" value="TreeGrafter"/>
</dbReference>
<dbReference type="Proteomes" id="UP000834106">
    <property type="component" value="Chromosome 16"/>
</dbReference>
<dbReference type="GO" id="GO:0004630">
    <property type="term" value="F:phospholipase D activity"/>
    <property type="evidence" value="ECO:0007669"/>
    <property type="project" value="TreeGrafter"/>
</dbReference>
<dbReference type="InterPro" id="IPR015679">
    <property type="entry name" value="PLipase_D_fam"/>
</dbReference>
<proteinExistence type="predicted"/>
<organism evidence="3 4">
    <name type="scientific">Fraxinus pennsylvanica</name>
    <dbReference type="NCBI Taxonomy" id="56036"/>
    <lineage>
        <taxon>Eukaryota</taxon>
        <taxon>Viridiplantae</taxon>
        <taxon>Streptophyta</taxon>
        <taxon>Embryophyta</taxon>
        <taxon>Tracheophyta</taxon>
        <taxon>Spermatophyta</taxon>
        <taxon>Magnoliopsida</taxon>
        <taxon>eudicotyledons</taxon>
        <taxon>Gunneridae</taxon>
        <taxon>Pentapetalae</taxon>
        <taxon>asterids</taxon>
        <taxon>lamiids</taxon>
        <taxon>Lamiales</taxon>
        <taxon>Oleaceae</taxon>
        <taxon>Oleeae</taxon>
        <taxon>Fraxinus</taxon>
    </lineage>
</organism>
<evidence type="ECO:0000256" key="1">
    <source>
        <dbReference type="ARBA" id="ARBA00022737"/>
    </source>
</evidence>
<dbReference type="AlphaFoldDB" id="A0AAD2E9C6"/>
<keyword evidence="1" id="KW-0677">Repeat</keyword>
<reference evidence="3" key="1">
    <citation type="submission" date="2023-05" db="EMBL/GenBank/DDBJ databases">
        <authorList>
            <person name="Huff M."/>
        </authorList>
    </citation>
    <scope>NUCLEOTIDE SEQUENCE</scope>
</reference>